<dbReference type="EMBL" id="JAPKHW010000028">
    <property type="protein sequence ID" value="MCX4149280.1"/>
    <property type="molecule type" value="Genomic_DNA"/>
</dbReference>
<dbReference type="AlphaFoldDB" id="A0AAP5EZ45"/>
<dbReference type="CDD" id="cd00761">
    <property type="entry name" value="Glyco_tranf_GTA_type"/>
    <property type="match status" value="1"/>
</dbReference>
<evidence type="ECO:0000259" key="1">
    <source>
        <dbReference type="Pfam" id="PF00535"/>
    </source>
</evidence>
<dbReference type="Proteomes" id="UP001242288">
    <property type="component" value="Unassembled WGS sequence"/>
</dbReference>
<dbReference type="Gene3D" id="3.90.550.10">
    <property type="entry name" value="Spore Coat Polysaccharide Biosynthesis Protein SpsA, Chain A"/>
    <property type="match status" value="1"/>
</dbReference>
<protein>
    <submittedName>
        <fullName evidence="2 3">Glycosyltransferase</fullName>
    </submittedName>
</protein>
<keyword evidence="4" id="KW-1185">Reference proteome</keyword>
<comment type="caution">
    <text evidence="3">The sequence shown here is derived from an EMBL/GenBank/DDBJ whole genome shotgun (WGS) entry which is preliminary data.</text>
</comment>
<dbReference type="RefSeq" id="WP_266260191.1">
    <property type="nucleotide sequence ID" value="NZ_JAMXWF010000028.1"/>
</dbReference>
<evidence type="ECO:0000313" key="3">
    <source>
        <dbReference type="EMBL" id="MDQ6411097.1"/>
    </source>
</evidence>
<dbReference type="Pfam" id="PF00535">
    <property type="entry name" value="Glycos_transf_2"/>
    <property type="match status" value="1"/>
</dbReference>
<name>A0AAP5EZ45_9BURK</name>
<evidence type="ECO:0000313" key="5">
    <source>
        <dbReference type="Proteomes" id="UP001242288"/>
    </source>
</evidence>
<evidence type="ECO:0000313" key="4">
    <source>
        <dbReference type="Proteomes" id="UP001209412"/>
    </source>
</evidence>
<dbReference type="GO" id="GO:0016758">
    <property type="term" value="F:hexosyltransferase activity"/>
    <property type="evidence" value="ECO:0007669"/>
    <property type="project" value="UniProtKB-ARBA"/>
</dbReference>
<feature type="domain" description="Glycosyltransferase 2-like" evidence="1">
    <location>
        <begin position="10"/>
        <end position="122"/>
    </location>
</feature>
<accession>A0AAP5EZ45</accession>
<dbReference type="SUPFAM" id="SSF53448">
    <property type="entry name" value="Nucleotide-diphospho-sugar transferases"/>
    <property type="match status" value="1"/>
</dbReference>
<reference evidence="3" key="1">
    <citation type="submission" date="2022-06" db="EMBL/GenBank/DDBJ databases">
        <title>PHB producers.</title>
        <authorList>
            <person name="Besaury L."/>
        </authorList>
    </citation>
    <scope>NUCLEOTIDE SEQUENCE</scope>
    <source>
        <strain evidence="3 4">SEWS6</strain>
    </source>
</reference>
<dbReference type="PANTHER" id="PTHR22916">
    <property type="entry name" value="GLYCOSYLTRANSFERASE"/>
    <property type="match status" value="1"/>
</dbReference>
<gene>
    <name evidence="3" type="ORF">NIE36_28395</name>
    <name evidence="2" type="ORF">OSB80_28465</name>
</gene>
<dbReference type="EMBL" id="JAMXWF010000028">
    <property type="protein sequence ID" value="MDQ6411097.1"/>
    <property type="molecule type" value="Genomic_DNA"/>
</dbReference>
<dbReference type="Proteomes" id="UP001209412">
    <property type="component" value="Unassembled WGS sequence"/>
</dbReference>
<organism evidence="3 5">
    <name type="scientific">Paraburkholderia madseniana</name>
    <dbReference type="NCBI Taxonomy" id="2599607"/>
    <lineage>
        <taxon>Bacteria</taxon>
        <taxon>Pseudomonadati</taxon>
        <taxon>Pseudomonadota</taxon>
        <taxon>Betaproteobacteria</taxon>
        <taxon>Burkholderiales</taxon>
        <taxon>Burkholderiaceae</taxon>
        <taxon>Paraburkholderia</taxon>
    </lineage>
</organism>
<dbReference type="InterPro" id="IPR029044">
    <property type="entry name" value="Nucleotide-diphossugar_trans"/>
</dbReference>
<sequence length="334" mass="37700">MENIKYPELSVIITAYNMECYVEECLESVLCQIPIDGTVKIIFVDDGSTDETVLIAQRVLRHFPDNVATMIQQKNCGLSAARNVALDSVDSNYLTFLDCDDFWFPSYWKEIMPFIAEGKTDLIEYDAALVAEGGTPIGVLNICRHESAYGTLCDKKRLSFADRFKNFAWARVYRATLFEGIRFPVGRRYEDGATIPHIYIKCNLARSIARPLLAYRQRFGSITRETKPSDVLDILASAEEAFSLSLSGNAKGFWALIGIRHFVFACHMTLRMPPNVRRSCAEFLAKSGRSGCRTDQPLKARAKLTFPGFYLKYLELKLKAVANRGLPIGENQRV</sequence>
<dbReference type="InterPro" id="IPR001173">
    <property type="entry name" value="Glyco_trans_2-like"/>
</dbReference>
<evidence type="ECO:0000313" key="2">
    <source>
        <dbReference type="EMBL" id="MCX4149280.1"/>
    </source>
</evidence>
<dbReference type="PANTHER" id="PTHR22916:SF3">
    <property type="entry name" value="UDP-GLCNAC:BETAGAL BETA-1,3-N-ACETYLGLUCOSAMINYLTRANSFERASE-LIKE PROTEIN 1"/>
    <property type="match status" value="1"/>
</dbReference>
<proteinExistence type="predicted"/>